<reference evidence="3 4" key="1">
    <citation type="submission" date="2024-05" db="EMBL/GenBank/DDBJ databases">
        <title>Genetic variation in Jamaican populations of the coffee berry borer (Hypothenemus hampei).</title>
        <authorList>
            <person name="Errbii M."/>
            <person name="Myrie A."/>
        </authorList>
    </citation>
    <scope>NUCLEOTIDE SEQUENCE [LARGE SCALE GENOMIC DNA]</scope>
    <source>
        <strain evidence="3">JA-Hopewell-2020-01-JO</strain>
        <tissue evidence="3">Whole body</tissue>
    </source>
</reference>
<organism evidence="3 4">
    <name type="scientific">Hypothenemus hampei</name>
    <name type="common">Coffee berry borer</name>
    <dbReference type="NCBI Taxonomy" id="57062"/>
    <lineage>
        <taxon>Eukaryota</taxon>
        <taxon>Metazoa</taxon>
        <taxon>Ecdysozoa</taxon>
        <taxon>Arthropoda</taxon>
        <taxon>Hexapoda</taxon>
        <taxon>Insecta</taxon>
        <taxon>Pterygota</taxon>
        <taxon>Neoptera</taxon>
        <taxon>Endopterygota</taxon>
        <taxon>Coleoptera</taxon>
        <taxon>Polyphaga</taxon>
        <taxon>Cucujiformia</taxon>
        <taxon>Curculionidae</taxon>
        <taxon>Scolytinae</taxon>
        <taxon>Hypothenemus</taxon>
    </lineage>
</organism>
<feature type="compositionally biased region" description="Acidic residues" evidence="1">
    <location>
        <begin position="127"/>
        <end position="136"/>
    </location>
</feature>
<keyword evidence="2" id="KW-1133">Transmembrane helix</keyword>
<dbReference type="AlphaFoldDB" id="A0ABD1E4J4"/>
<sequence>MEEKQVPESIASVTIKPDYPPSEYCASEPPPAYHRPKSSAVQVAKIIAVTVVVVSFVLGIFILASAYVTATASCRQLEQDLELLSEVADRFDGSSLPQPEALRQIDDDPKPIKRQSELKKSAKDLDDNTVETDDSQQDQKVQFKLPLQLDFDELAGSLLAKNQKSKMNCIVEKKRAEEVVDHQPKTVRLPFGVNLTTDPRFERLTGERMVIICESGNVQSSEPQEKPQKEDDSEEDNEQDTIMIQPVMIPIPQTAFQTHMPQQMPPQEQPQIEIRPFNPMEQMRPPMPPMRPPMEEFRGPLESMRPGMRPFVPRPPVERIIAIRQSYEPVSQSLEPQRSEEIEQGRPQMMFIPQQIQIRVESQQPQQAQQQDVSPNPIIHHIIQQIIAQKIMESQKASQEQQQQQENKVEPIEQPRPFPVRPMLGLPEEVLTQLNRLPNSDRVIVAVSEPDTSEDDDDEDSTEESQERGGSEQSVTQPEISHRQDYLRRLPVNIPVNMMQQQPQQQDEPQAQASEETRPHYVQPRSVTSDDQPKSRVVRSANPLITEKRVKRCACDCAC</sequence>
<dbReference type="EMBL" id="JBDJPC010000012">
    <property type="protein sequence ID" value="KAL1489495.1"/>
    <property type="molecule type" value="Genomic_DNA"/>
</dbReference>
<name>A0ABD1E4J4_HYPHA</name>
<feature type="compositionally biased region" description="Basic and acidic residues" evidence="1">
    <location>
        <begin position="103"/>
        <end position="126"/>
    </location>
</feature>
<feature type="compositionally biased region" description="Low complexity" evidence="1">
    <location>
        <begin position="500"/>
        <end position="513"/>
    </location>
</feature>
<evidence type="ECO:0000256" key="2">
    <source>
        <dbReference type="SAM" id="Phobius"/>
    </source>
</evidence>
<accession>A0ABD1E4J4</accession>
<evidence type="ECO:0000313" key="3">
    <source>
        <dbReference type="EMBL" id="KAL1489495.1"/>
    </source>
</evidence>
<keyword evidence="4" id="KW-1185">Reference proteome</keyword>
<comment type="caution">
    <text evidence="3">The sequence shown here is derived from an EMBL/GenBank/DDBJ whole genome shotgun (WGS) entry which is preliminary data.</text>
</comment>
<feature type="compositionally biased region" description="Acidic residues" evidence="1">
    <location>
        <begin position="451"/>
        <end position="464"/>
    </location>
</feature>
<feature type="region of interest" description="Disordered" evidence="1">
    <location>
        <begin position="215"/>
        <end position="238"/>
    </location>
</feature>
<protein>
    <submittedName>
        <fullName evidence="3">Uncharacterized protein</fullName>
    </submittedName>
</protein>
<keyword evidence="2" id="KW-0812">Transmembrane</keyword>
<feature type="region of interest" description="Disordered" evidence="1">
    <location>
        <begin position="500"/>
        <end position="541"/>
    </location>
</feature>
<feature type="region of interest" description="Disordered" evidence="1">
    <location>
        <begin position="92"/>
        <end position="137"/>
    </location>
</feature>
<feature type="region of interest" description="Disordered" evidence="1">
    <location>
        <begin position="1"/>
        <end position="22"/>
    </location>
</feature>
<feature type="region of interest" description="Disordered" evidence="1">
    <location>
        <begin position="394"/>
        <end position="423"/>
    </location>
</feature>
<dbReference type="Proteomes" id="UP001566132">
    <property type="component" value="Unassembled WGS sequence"/>
</dbReference>
<feature type="region of interest" description="Disordered" evidence="1">
    <location>
        <begin position="448"/>
        <end position="483"/>
    </location>
</feature>
<evidence type="ECO:0000313" key="4">
    <source>
        <dbReference type="Proteomes" id="UP001566132"/>
    </source>
</evidence>
<keyword evidence="2" id="KW-0472">Membrane</keyword>
<proteinExistence type="predicted"/>
<evidence type="ECO:0000256" key="1">
    <source>
        <dbReference type="SAM" id="MobiDB-lite"/>
    </source>
</evidence>
<feature type="transmembrane region" description="Helical" evidence="2">
    <location>
        <begin position="43"/>
        <end position="68"/>
    </location>
</feature>
<gene>
    <name evidence="3" type="ORF">ABEB36_014379</name>
</gene>